<evidence type="ECO:0000256" key="3">
    <source>
        <dbReference type="PROSITE-ProRule" id="PRU00169"/>
    </source>
</evidence>
<dbReference type="GO" id="GO:0003677">
    <property type="term" value="F:DNA binding"/>
    <property type="evidence" value="ECO:0007669"/>
    <property type="project" value="UniProtKB-KW"/>
</dbReference>
<dbReference type="GO" id="GO:0006355">
    <property type="term" value="P:regulation of DNA-templated transcription"/>
    <property type="evidence" value="ECO:0007669"/>
    <property type="project" value="InterPro"/>
</dbReference>
<dbReference type="Gene3D" id="1.10.10.10">
    <property type="entry name" value="Winged helix-like DNA-binding domain superfamily/Winged helix DNA-binding domain"/>
    <property type="match status" value="1"/>
</dbReference>
<proteinExistence type="predicted"/>
<dbReference type="PANTHER" id="PTHR45566:SF2">
    <property type="entry name" value="NARL SUBFAMILY"/>
    <property type="match status" value="1"/>
</dbReference>
<dbReference type="STRING" id="1048983.EL17_09575"/>
<name>A0A074KUV4_9BACT</name>
<feature type="domain" description="Response regulatory" evidence="5">
    <location>
        <begin position="7"/>
        <end position="124"/>
    </location>
</feature>
<dbReference type="Gene3D" id="3.40.50.2300">
    <property type="match status" value="1"/>
</dbReference>
<dbReference type="SUPFAM" id="SSF46894">
    <property type="entry name" value="C-terminal effector domain of the bipartite response regulators"/>
    <property type="match status" value="1"/>
</dbReference>
<dbReference type="PANTHER" id="PTHR45566">
    <property type="entry name" value="HTH-TYPE TRANSCRIPTIONAL REGULATOR YHJB-RELATED"/>
    <property type="match status" value="1"/>
</dbReference>
<protein>
    <recommendedName>
        <fullName evidence="8">LuxR family transcriptional regulator</fullName>
    </recommendedName>
</protein>
<keyword evidence="1 3" id="KW-0597">Phosphoprotein</keyword>
<evidence type="ECO:0000256" key="2">
    <source>
        <dbReference type="ARBA" id="ARBA00023125"/>
    </source>
</evidence>
<dbReference type="EMBL" id="JMIH01000018">
    <property type="protein sequence ID" value="KEO73756.1"/>
    <property type="molecule type" value="Genomic_DNA"/>
</dbReference>
<feature type="domain" description="HTH luxR-type" evidence="4">
    <location>
        <begin position="144"/>
        <end position="209"/>
    </location>
</feature>
<dbReference type="PROSITE" id="PS50110">
    <property type="entry name" value="RESPONSE_REGULATORY"/>
    <property type="match status" value="1"/>
</dbReference>
<dbReference type="InterPro" id="IPR016032">
    <property type="entry name" value="Sig_transdc_resp-reg_C-effctor"/>
</dbReference>
<dbReference type="RefSeq" id="WP_035073663.1">
    <property type="nucleotide sequence ID" value="NZ_JMIH01000018.1"/>
</dbReference>
<dbReference type="SMART" id="SM00421">
    <property type="entry name" value="HTH_LUXR"/>
    <property type="match status" value="1"/>
</dbReference>
<dbReference type="SMART" id="SM00448">
    <property type="entry name" value="REC"/>
    <property type="match status" value="1"/>
</dbReference>
<dbReference type="InterPro" id="IPR001789">
    <property type="entry name" value="Sig_transdc_resp-reg_receiver"/>
</dbReference>
<dbReference type="Proteomes" id="UP000027821">
    <property type="component" value="Unassembled WGS sequence"/>
</dbReference>
<dbReference type="AlphaFoldDB" id="A0A074KUV4"/>
<evidence type="ECO:0008006" key="8">
    <source>
        <dbReference type="Google" id="ProtNLM"/>
    </source>
</evidence>
<organism evidence="6 7">
    <name type="scientific">Anditalea andensis</name>
    <dbReference type="NCBI Taxonomy" id="1048983"/>
    <lineage>
        <taxon>Bacteria</taxon>
        <taxon>Pseudomonadati</taxon>
        <taxon>Bacteroidota</taxon>
        <taxon>Cytophagia</taxon>
        <taxon>Cytophagales</taxon>
        <taxon>Cytophagaceae</taxon>
        <taxon>Anditalea</taxon>
    </lineage>
</organism>
<dbReference type="InterPro" id="IPR058245">
    <property type="entry name" value="NreC/VraR/RcsB-like_REC"/>
</dbReference>
<dbReference type="CDD" id="cd17535">
    <property type="entry name" value="REC_NarL-like"/>
    <property type="match status" value="1"/>
</dbReference>
<evidence type="ECO:0000259" key="5">
    <source>
        <dbReference type="PROSITE" id="PS50110"/>
    </source>
</evidence>
<gene>
    <name evidence="6" type="ORF">EL17_09575</name>
</gene>
<comment type="caution">
    <text evidence="6">The sequence shown here is derived from an EMBL/GenBank/DDBJ whole genome shotgun (WGS) entry which is preliminary data.</text>
</comment>
<dbReference type="GO" id="GO:0000160">
    <property type="term" value="P:phosphorelay signal transduction system"/>
    <property type="evidence" value="ECO:0007669"/>
    <property type="project" value="InterPro"/>
</dbReference>
<dbReference type="InterPro" id="IPR011006">
    <property type="entry name" value="CheY-like_superfamily"/>
</dbReference>
<dbReference type="Pfam" id="PF00072">
    <property type="entry name" value="Response_reg"/>
    <property type="match status" value="1"/>
</dbReference>
<dbReference type="SUPFAM" id="SSF52172">
    <property type="entry name" value="CheY-like"/>
    <property type="match status" value="1"/>
</dbReference>
<keyword evidence="7" id="KW-1185">Reference proteome</keyword>
<dbReference type="CDD" id="cd06170">
    <property type="entry name" value="LuxR_C_like"/>
    <property type="match status" value="1"/>
</dbReference>
<evidence type="ECO:0000256" key="1">
    <source>
        <dbReference type="ARBA" id="ARBA00022553"/>
    </source>
</evidence>
<dbReference type="Pfam" id="PF00196">
    <property type="entry name" value="GerE"/>
    <property type="match status" value="1"/>
</dbReference>
<evidence type="ECO:0000313" key="6">
    <source>
        <dbReference type="EMBL" id="KEO73756.1"/>
    </source>
</evidence>
<dbReference type="OrthoDB" id="9797341at2"/>
<reference evidence="6 7" key="1">
    <citation type="submission" date="2014-04" db="EMBL/GenBank/DDBJ databases">
        <title>Characterization and application of a salt tolerant electro-active bacterium.</title>
        <authorList>
            <person name="Yang L."/>
            <person name="Wei S."/>
            <person name="Tay Q.X.M."/>
        </authorList>
    </citation>
    <scope>NUCLEOTIDE SEQUENCE [LARGE SCALE GENOMIC DNA]</scope>
    <source>
        <strain evidence="6 7">LY1</strain>
    </source>
</reference>
<keyword evidence="2" id="KW-0238">DNA-binding</keyword>
<dbReference type="InterPro" id="IPR000792">
    <property type="entry name" value="Tscrpt_reg_LuxR_C"/>
</dbReference>
<evidence type="ECO:0000259" key="4">
    <source>
        <dbReference type="PROSITE" id="PS50043"/>
    </source>
</evidence>
<evidence type="ECO:0000313" key="7">
    <source>
        <dbReference type="Proteomes" id="UP000027821"/>
    </source>
</evidence>
<dbReference type="PROSITE" id="PS50043">
    <property type="entry name" value="HTH_LUXR_2"/>
    <property type="match status" value="1"/>
</dbReference>
<dbReference type="InterPro" id="IPR036388">
    <property type="entry name" value="WH-like_DNA-bd_sf"/>
</dbReference>
<dbReference type="eggNOG" id="COG2197">
    <property type="taxonomic scope" value="Bacteria"/>
</dbReference>
<accession>A0A074KUV4</accession>
<feature type="modified residue" description="4-aspartylphosphate" evidence="3">
    <location>
        <position position="59"/>
    </location>
</feature>
<dbReference type="InterPro" id="IPR051015">
    <property type="entry name" value="EvgA-like"/>
</dbReference>
<dbReference type="PRINTS" id="PR00038">
    <property type="entry name" value="HTHLUXR"/>
</dbReference>
<sequence>MNLNTIHIAIVDDHELFSLGMKALIAGFIPPQHISVMHDGKELIKAIASGTPMDLVLLDLQMPDIDGKAVIRHLQNTGSVIKVIVISMHNDRYVIEECKEMGADGYIKKDSTTMILEEGITQVLEGKKYFPALSCKPDDSPVSDIIKTYGLTKREIEIIKMVKNNYSSHRIADILHISYQTVKTHRKNINQKLNITNVVALIEFAHKYKL</sequence>